<gene>
    <name evidence="3" type="ORF">A8C75_10230</name>
</gene>
<evidence type="ECO:0000313" key="3">
    <source>
        <dbReference type="EMBL" id="ANG62823.1"/>
    </source>
</evidence>
<dbReference type="InterPro" id="IPR019546">
    <property type="entry name" value="TAT_signal_bac_arc"/>
</dbReference>
<feature type="chain" id="PRO_5008386575" evidence="2">
    <location>
        <begin position="44"/>
        <end position="182"/>
    </location>
</feature>
<dbReference type="AlphaFoldDB" id="A0A1A9EZA7"/>
<dbReference type="EMBL" id="CP015839">
    <property type="protein sequence ID" value="ANG62823.1"/>
    <property type="molecule type" value="Genomic_DNA"/>
</dbReference>
<organism evidence="3 4">
    <name type="scientific">Marinobacterium aestuarii</name>
    <dbReference type="NCBI Taxonomy" id="1821621"/>
    <lineage>
        <taxon>Bacteria</taxon>
        <taxon>Pseudomonadati</taxon>
        <taxon>Pseudomonadota</taxon>
        <taxon>Gammaproteobacteria</taxon>
        <taxon>Oceanospirillales</taxon>
        <taxon>Oceanospirillaceae</taxon>
        <taxon>Marinobacterium</taxon>
    </lineage>
</organism>
<reference evidence="4" key="1">
    <citation type="submission" date="2016-05" db="EMBL/GenBank/DDBJ databases">
        <authorList>
            <person name="Baek K."/>
            <person name="Yang S.-J."/>
        </authorList>
    </citation>
    <scope>NUCLEOTIDE SEQUENCE [LARGE SCALE GENOMIC DNA]</scope>
    <source>
        <strain evidence="4">ST58-10</strain>
    </source>
</reference>
<feature type="signal peptide" evidence="2">
    <location>
        <begin position="1"/>
        <end position="43"/>
    </location>
</feature>
<sequence length="182" mass="19915">MNKNKTAVPSPNLSRRRFLARSTVAAVGAGALGSALLSPAAWAASAIGDHASTTLLRMARDVFPHDSLEDKYYAQVMSPLAEQAAKDSDLQTLLKDGVAALDEQAKKRFGKVYLEVATEADRVTILKALQDSPFFQKIKGDLMMGIYNNQELWPRFGYGGSAWEKGGYVNRGFDENDWIEGV</sequence>
<dbReference type="Pfam" id="PF13618">
    <property type="entry name" value="Gluconate_2-dh3"/>
    <property type="match status" value="1"/>
</dbReference>
<dbReference type="RefSeq" id="WP_067381618.1">
    <property type="nucleotide sequence ID" value="NZ_CP015839.1"/>
</dbReference>
<dbReference type="OrthoDB" id="4929908at2"/>
<proteinExistence type="predicted"/>
<protein>
    <submittedName>
        <fullName evidence="3">Twin-arginine translocation pathway signal</fullName>
    </submittedName>
</protein>
<keyword evidence="1 2" id="KW-0732">Signal</keyword>
<keyword evidence="4" id="KW-1185">Reference proteome</keyword>
<accession>A0A1A9EZA7</accession>
<dbReference type="InterPro" id="IPR027056">
    <property type="entry name" value="Gluconate_2DH_su3"/>
</dbReference>
<evidence type="ECO:0000256" key="1">
    <source>
        <dbReference type="ARBA" id="ARBA00022729"/>
    </source>
</evidence>
<dbReference type="PROSITE" id="PS51318">
    <property type="entry name" value="TAT"/>
    <property type="match status" value="1"/>
</dbReference>
<evidence type="ECO:0000256" key="2">
    <source>
        <dbReference type="SAM" id="SignalP"/>
    </source>
</evidence>
<dbReference type="InterPro" id="IPR006311">
    <property type="entry name" value="TAT_signal"/>
</dbReference>
<dbReference type="KEGG" id="mars:A8C75_10230"/>
<dbReference type="Proteomes" id="UP000078070">
    <property type="component" value="Chromosome"/>
</dbReference>
<evidence type="ECO:0000313" key="4">
    <source>
        <dbReference type="Proteomes" id="UP000078070"/>
    </source>
</evidence>
<reference evidence="3 4" key="2">
    <citation type="journal article" date="2018" name="Int. J. Syst. Evol. Microbiol.">
        <title>Marinobacterium aestuarii sp. nov., a benzene-degrading marine bacterium isolated from estuary sediment.</title>
        <authorList>
            <person name="Bae S.S."/>
            <person name="Jung J."/>
            <person name="Chung D."/>
            <person name="Baek K."/>
        </authorList>
    </citation>
    <scope>NUCLEOTIDE SEQUENCE [LARGE SCALE GENOMIC DNA]</scope>
    <source>
        <strain evidence="3 4">ST58-10</strain>
    </source>
</reference>
<dbReference type="STRING" id="1821621.A8C75_10230"/>
<dbReference type="NCBIfam" id="TIGR01409">
    <property type="entry name" value="TAT_signal_seq"/>
    <property type="match status" value="1"/>
</dbReference>
<name>A0A1A9EZA7_9GAMM</name>